<evidence type="ECO:0000256" key="1">
    <source>
        <dbReference type="ARBA" id="ARBA00022737"/>
    </source>
</evidence>
<feature type="repeat" description="PPR" evidence="2">
    <location>
        <begin position="420"/>
        <end position="454"/>
    </location>
</feature>
<dbReference type="NCBIfam" id="TIGR00756">
    <property type="entry name" value="PPR"/>
    <property type="match status" value="4"/>
</dbReference>
<dbReference type="Gramene" id="rna-AYBTSS11_LOCUS3190">
    <property type="protein sequence ID" value="CAJ1901874.1"/>
    <property type="gene ID" value="gene-AYBTSS11_LOCUS3190"/>
</dbReference>
<dbReference type="Proteomes" id="UP001189624">
    <property type="component" value="Chromosome 1"/>
</dbReference>
<evidence type="ECO:0000313" key="3">
    <source>
        <dbReference type="EMBL" id="CAJ1901874.1"/>
    </source>
</evidence>
<dbReference type="AlphaFoldDB" id="A0AA86SEE3"/>
<dbReference type="EMBL" id="OY731398">
    <property type="protein sequence ID" value="CAJ1901874.1"/>
    <property type="molecule type" value="Genomic_DNA"/>
</dbReference>
<dbReference type="GO" id="GO:0005739">
    <property type="term" value="C:mitochondrion"/>
    <property type="evidence" value="ECO:0007669"/>
    <property type="project" value="GOC"/>
</dbReference>
<dbReference type="Pfam" id="PF13041">
    <property type="entry name" value="PPR_2"/>
    <property type="match status" value="1"/>
</dbReference>
<evidence type="ECO:0008006" key="5">
    <source>
        <dbReference type="Google" id="ProtNLM"/>
    </source>
</evidence>
<dbReference type="InterPro" id="IPR011990">
    <property type="entry name" value="TPR-like_helical_dom_sf"/>
</dbReference>
<dbReference type="Gene3D" id="1.25.40.10">
    <property type="entry name" value="Tetratricopeptide repeat domain"/>
    <property type="match status" value="5"/>
</dbReference>
<evidence type="ECO:0000313" key="4">
    <source>
        <dbReference type="Proteomes" id="UP001189624"/>
    </source>
</evidence>
<dbReference type="GO" id="GO:0080156">
    <property type="term" value="P:mitochondrial mRNA modification"/>
    <property type="evidence" value="ECO:0007669"/>
    <property type="project" value="EnsemblPlants"/>
</dbReference>
<accession>A0AA86SEE3</accession>
<feature type="repeat" description="PPR" evidence="2">
    <location>
        <begin position="74"/>
        <end position="108"/>
    </location>
</feature>
<sequence>MWNALPILSHNPFKTITLISCANFLSLVQQIHAHVIINGLHREVFYGSNITNAYVQSGSLSLATKAFYQIIGKNVHSWNTIISGYSKGSLYDDVLQLFRHLRSDGNAIDSFNLVFAIKASQRLILLHNGRLLHCLTIKSGLEGDLFIVPALLEMYAELGSLNDAHKLFERYSYRSSVMWGFMIKGYLKVSQESQVFELLSYMTNYFGFQWDAFTMEGLVRACANVLAGREGKASHGVCIKSNLLVNVCLLTSVIDMYMKCGFTHYAFRMFEKANDHKDVVLWSAVINGCAKKGKFCEALSVFKRMLQKSTTPNPVTLSSVILACSGVGSLKQGKSVHGFVIRNMVELDVVNYTSLMDMYSKCGCVKTAYRVFCMIPVKNVVSWTAMINGYAMHGLYLETLSIFYQMTQNASVITGKQVPNSITFTSVLSVCSHSGMVQEGLRIFNSMKDYGISPTEEHCAYIIGILARAGQFDAALSFLSDMPVKPGLNAWGTLLSACRFHKRVELAEEIAKTLSLLEPNDFSCQASLSNMYADGIGKMIMAEEGLNKSLGFSSIEVGNKLCVFSSNDTLAFTSTDISHTWNSLSREMRENALL</sequence>
<dbReference type="Pfam" id="PF01535">
    <property type="entry name" value="PPR"/>
    <property type="match status" value="5"/>
</dbReference>
<dbReference type="GO" id="GO:0003723">
    <property type="term" value="F:RNA binding"/>
    <property type="evidence" value="ECO:0007669"/>
    <property type="project" value="InterPro"/>
</dbReference>
<reference evidence="3" key="1">
    <citation type="submission" date="2023-10" db="EMBL/GenBank/DDBJ databases">
        <authorList>
            <person name="Domelevo Entfellner J.-B."/>
        </authorList>
    </citation>
    <scope>NUCLEOTIDE SEQUENCE</scope>
</reference>
<evidence type="ECO:0000256" key="2">
    <source>
        <dbReference type="PROSITE-ProRule" id="PRU00708"/>
    </source>
</evidence>
<feature type="repeat" description="PPR" evidence="2">
    <location>
        <begin position="379"/>
        <end position="413"/>
    </location>
</feature>
<organism evidence="3 4">
    <name type="scientific">Sphenostylis stenocarpa</name>
    <dbReference type="NCBI Taxonomy" id="92480"/>
    <lineage>
        <taxon>Eukaryota</taxon>
        <taxon>Viridiplantae</taxon>
        <taxon>Streptophyta</taxon>
        <taxon>Embryophyta</taxon>
        <taxon>Tracheophyta</taxon>
        <taxon>Spermatophyta</taxon>
        <taxon>Magnoliopsida</taxon>
        <taxon>eudicotyledons</taxon>
        <taxon>Gunneridae</taxon>
        <taxon>Pentapetalae</taxon>
        <taxon>rosids</taxon>
        <taxon>fabids</taxon>
        <taxon>Fabales</taxon>
        <taxon>Fabaceae</taxon>
        <taxon>Papilionoideae</taxon>
        <taxon>50 kb inversion clade</taxon>
        <taxon>NPAAA clade</taxon>
        <taxon>indigoferoid/millettioid clade</taxon>
        <taxon>Phaseoleae</taxon>
        <taxon>Sphenostylis</taxon>
    </lineage>
</organism>
<dbReference type="FunFam" id="1.25.40.10:FF:000090">
    <property type="entry name" value="Pentatricopeptide repeat-containing protein, chloroplastic"/>
    <property type="match status" value="1"/>
</dbReference>
<keyword evidence="4" id="KW-1185">Reference proteome</keyword>
<dbReference type="InterPro" id="IPR002885">
    <property type="entry name" value="PPR_rpt"/>
</dbReference>
<feature type="repeat" description="PPR" evidence="2">
    <location>
        <begin position="278"/>
        <end position="312"/>
    </location>
</feature>
<dbReference type="InterPro" id="IPR046960">
    <property type="entry name" value="PPR_At4g14850-like_plant"/>
</dbReference>
<protein>
    <recommendedName>
        <fullName evidence="5">Pentatricopeptide repeat-containing protein</fullName>
    </recommendedName>
</protein>
<name>A0AA86SEE3_9FABA</name>
<keyword evidence="1" id="KW-0677">Repeat</keyword>
<dbReference type="PANTHER" id="PTHR47926">
    <property type="entry name" value="PENTATRICOPEPTIDE REPEAT-CONTAINING PROTEIN"/>
    <property type="match status" value="1"/>
</dbReference>
<proteinExistence type="predicted"/>
<dbReference type="PROSITE" id="PS51375">
    <property type="entry name" value="PPR"/>
    <property type="match status" value="4"/>
</dbReference>
<dbReference type="PANTHER" id="PTHR47926:SF344">
    <property type="entry name" value="OS07G0636900 PROTEIN"/>
    <property type="match status" value="1"/>
</dbReference>
<gene>
    <name evidence="3" type="ORF">AYBTSS11_LOCUS3190</name>
</gene>